<feature type="non-terminal residue" evidence="2">
    <location>
        <position position="1"/>
    </location>
</feature>
<name>A0AAD3HM88_9CHLO</name>
<feature type="non-terminal residue" evidence="2">
    <location>
        <position position="123"/>
    </location>
</feature>
<organism evidence="2 3">
    <name type="scientific">Astrephomene gubernaculifera</name>
    <dbReference type="NCBI Taxonomy" id="47775"/>
    <lineage>
        <taxon>Eukaryota</taxon>
        <taxon>Viridiplantae</taxon>
        <taxon>Chlorophyta</taxon>
        <taxon>core chlorophytes</taxon>
        <taxon>Chlorophyceae</taxon>
        <taxon>CS clade</taxon>
        <taxon>Chlamydomonadales</taxon>
        <taxon>Astrephomenaceae</taxon>
        <taxon>Astrephomene</taxon>
    </lineage>
</organism>
<dbReference type="AlphaFoldDB" id="A0AAD3HM88"/>
<proteinExistence type="predicted"/>
<dbReference type="Proteomes" id="UP001054857">
    <property type="component" value="Unassembled WGS sequence"/>
</dbReference>
<feature type="compositionally biased region" description="Low complexity" evidence="1">
    <location>
        <begin position="73"/>
        <end position="99"/>
    </location>
</feature>
<protein>
    <submittedName>
        <fullName evidence="2">Uncharacterized protein</fullName>
    </submittedName>
</protein>
<keyword evidence="3" id="KW-1185">Reference proteome</keyword>
<evidence type="ECO:0000313" key="2">
    <source>
        <dbReference type="EMBL" id="GFR45858.1"/>
    </source>
</evidence>
<accession>A0AAD3HM88</accession>
<dbReference type="EMBL" id="BMAR01000011">
    <property type="protein sequence ID" value="GFR45858.1"/>
    <property type="molecule type" value="Genomic_DNA"/>
</dbReference>
<sequence length="123" mass="12568">EPAPARRPQFLGLGAKYLPHHKAVEAATALNTKLRRRLERGMAARRQAEQEEAEEAGTAGKGGKGGPPGRGGQSAPSRSGKGFHGPASGAAATSSGKGLSDSDDEEEERKGAGRQASRATPVG</sequence>
<comment type="caution">
    <text evidence="2">The sequence shown here is derived from an EMBL/GenBank/DDBJ whole genome shotgun (WGS) entry which is preliminary data.</text>
</comment>
<gene>
    <name evidence="2" type="ORF">Agub_g7309</name>
</gene>
<evidence type="ECO:0000256" key="1">
    <source>
        <dbReference type="SAM" id="MobiDB-lite"/>
    </source>
</evidence>
<feature type="compositionally biased region" description="Gly residues" evidence="1">
    <location>
        <begin position="59"/>
        <end position="72"/>
    </location>
</feature>
<reference evidence="2 3" key="1">
    <citation type="journal article" date="2021" name="Sci. Rep.">
        <title>Genome sequencing of the multicellular alga Astrephomene provides insights into convergent evolution of germ-soma differentiation.</title>
        <authorList>
            <person name="Yamashita S."/>
            <person name="Yamamoto K."/>
            <person name="Matsuzaki R."/>
            <person name="Suzuki S."/>
            <person name="Yamaguchi H."/>
            <person name="Hirooka S."/>
            <person name="Minakuchi Y."/>
            <person name="Miyagishima S."/>
            <person name="Kawachi M."/>
            <person name="Toyoda A."/>
            <person name="Nozaki H."/>
        </authorList>
    </citation>
    <scope>NUCLEOTIDE SEQUENCE [LARGE SCALE GENOMIC DNA]</scope>
    <source>
        <strain evidence="2 3">NIES-4017</strain>
    </source>
</reference>
<feature type="region of interest" description="Disordered" evidence="1">
    <location>
        <begin position="37"/>
        <end position="123"/>
    </location>
</feature>
<evidence type="ECO:0000313" key="3">
    <source>
        <dbReference type="Proteomes" id="UP001054857"/>
    </source>
</evidence>
<feature type="compositionally biased region" description="Basic and acidic residues" evidence="1">
    <location>
        <begin position="39"/>
        <end position="49"/>
    </location>
</feature>